<comment type="caution">
    <text evidence="3">The sequence shown here is derived from an EMBL/GenBank/DDBJ whole genome shotgun (WGS) entry which is preliminary data.</text>
</comment>
<evidence type="ECO:0000313" key="4">
    <source>
        <dbReference type="Proteomes" id="UP000076586"/>
    </source>
</evidence>
<dbReference type="SUPFAM" id="SSF56300">
    <property type="entry name" value="Metallo-dependent phosphatases"/>
    <property type="match status" value="1"/>
</dbReference>
<dbReference type="AlphaFoldDB" id="A0A170YUR0"/>
<dbReference type="STRING" id="681398.PJIAN_1669"/>
<reference evidence="4" key="2">
    <citation type="journal article" date="2017" name="Genome Announc.">
        <title>Draft genome sequence of Paludibacter jiangxiensis NM7(T), a propionate-producing fermentative bacterium.</title>
        <authorList>
            <person name="Qiu Y.-L."/>
            <person name="Tourlousse D.M."/>
            <person name="Matsuura N."/>
            <person name="Ohashi A."/>
            <person name="Sekiguchi Y."/>
        </authorList>
    </citation>
    <scope>NUCLEOTIDE SEQUENCE [LARGE SCALE GENOMIC DNA]</scope>
    <source>
        <strain evidence="4">NM7</strain>
    </source>
</reference>
<proteinExistence type="predicted"/>
<name>A0A170YUR0_9BACT</name>
<organism evidence="3 4">
    <name type="scientific">Paludibacter jiangxiensis</name>
    <dbReference type="NCBI Taxonomy" id="681398"/>
    <lineage>
        <taxon>Bacteria</taxon>
        <taxon>Pseudomonadati</taxon>
        <taxon>Bacteroidota</taxon>
        <taxon>Bacteroidia</taxon>
        <taxon>Bacteroidales</taxon>
        <taxon>Paludibacteraceae</taxon>
        <taxon>Paludibacter</taxon>
    </lineage>
</organism>
<dbReference type="GO" id="GO:0016787">
    <property type="term" value="F:hydrolase activity"/>
    <property type="evidence" value="ECO:0007669"/>
    <property type="project" value="InterPro"/>
</dbReference>
<feature type="chain" id="PRO_5007904903" evidence="1">
    <location>
        <begin position="23"/>
        <end position="275"/>
    </location>
</feature>
<protein>
    <submittedName>
        <fullName evidence="3">Calcineurin-like phosphoesterase</fullName>
    </submittedName>
</protein>
<gene>
    <name evidence="3" type="ORF">PJIAN_1669</name>
</gene>
<reference evidence="4" key="1">
    <citation type="submission" date="2016-04" db="EMBL/GenBank/DDBJ databases">
        <title>Draft genome sequence of Paludibacter jiangxiensis strain NM7.</title>
        <authorList>
            <person name="Qiu Y."/>
            <person name="Matsuura N."/>
            <person name="Ohashi A."/>
            <person name="Tourlousse M.D."/>
            <person name="Sekiguchi Y."/>
        </authorList>
    </citation>
    <scope>NUCLEOTIDE SEQUENCE [LARGE SCALE GENOMIC DNA]</scope>
    <source>
        <strain evidence="4">NM7</strain>
    </source>
</reference>
<feature type="domain" description="Calcineurin-like phosphoesterase" evidence="2">
    <location>
        <begin position="29"/>
        <end position="207"/>
    </location>
</feature>
<dbReference type="InterPro" id="IPR051918">
    <property type="entry name" value="STPP_CPPED1"/>
</dbReference>
<evidence type="ECO:0000313" key="3">
    <source>
        <dbReference type="EMBL" id="GAT62079.1"/>
    </source>
</evidence>
<dbReference type="InterPro" id="IPR029052">
    <property type="entry name" value="Metallo-depent_PP-like"/>
</dbReference>
<accession>A0A170YUR0</accession>
<dbReference type="EMBL" id="BDCR01000001">
    <property type="protein sequence ID" value="GAT62079.1"/>
    <property type="molecule type" value="Genomic_DNA"/>
</dbReference>
<dbReference type="Gene3D" id="3.60.21.10">
    <property type="match status" value="1"/>
</dbReference>
<dbReference type="PANTHER" id="PTHR43143:SF1">
    <property type="entry name" value="SERINE_THREONINE-PROTEIN PHOSPHATASE CPPED1"/>
    <property type="match status" value="1"/>
</dbReference>
<dbReference type="OrthoDB" id="9816081at2"/>
<feature type="signal peptide" evidence="1">
    <location>
        <begin position="1"/>
        <end position="22"/>
    </location>
</feature>
<dbReference type="InterPro" id="IPR004843">
    <property type="entry name" value="Calcineurin-like_PHP"/>
</dbReference>
<sequence length="275" mass="30900">MKRLAIIILLWAEIVCSVSAFAQNITGSFRFALITDTHLKQTDLRNEATLRQTVKDLNSQNNLDFVIVAGDVADKGDRPSLLKAKQLLDSLKIPYYAIPGNHDTRHCKTITGTFDSVFIQHHFLFNHKGYSFIGFNTGQGNGNNRGRVNQNELNWINRQLSKIPSHHPIIAVTHFPIVSVQVDDSAKIINTLLKYNTKAILGGHYHRNAVFDYNGVPGILTRTLQQSLAGKSGYSIFEIANQIRVYERNPLTSSSYLWLTLPLNKENETIAESNP</sequence>
<evidence type="ECO:0000256" key="1">
    <source>
        <dbReference type="SAM" id="SignalP"/>
    </source>
</evidence>
<keyword evidence="1" id="KW-0732">Signal</keyword>
<evidence type="ECO:0000259" key="2">
    <source>
        <dbReference type="Pfam" id="PF00149"/>
    </source>
</evidence>
<dbReference type="RefSeq" id="WP_068701975.1">
    <property type="nucleotide sequence ID" value="NZ_BDCR01000001.1"/>
</dbReference>
<dbReference type="PANTHER" id="PTHR43143">
    <property type="entry name" value="METALLOPHOSPHOESTERASE, CALCINEURIN SUPERFAMILY"/>
    <property type="match status" value="1"/>
</dbReference>
<dbReference type="Pfam" id="PF00149">
    <property type="entry name" value="Metallophos"/>
    <property type="match status" value="1"/>
</dbReference>
<keyword evidence="4" id="KW-1185">Reference proteome</keyword>
<dbReference type="Proteomes" id="UP000076586">
    <property type="component" value="Unassembled WGS sequence"/>
</dbReference>